<dbReference type="Proteomes" id="UP000654075">
    <property type="component" value="Unassembled WGS sequence"/>
</dbReference>
<dbReference type="InterPro" id="IPR035897">
    <property type="entry name" value="Toll_tir_struct_dom_sf"/>
</dbReference>
<feature type="transmembrane region" description="Helical" evidence="1">
    <location>
        <begin position="449"/>
        <end position="482"/>
    </location>
</feature>
<reference evidence="3" key="1">
    <citation type="submission" date="2021-02" db="EMBL/GenBank/DDBJ databases">
        <authorList>
            <person name="Dougan E. K."/>
            <person name="Rhodes N."/>
            <person name="Thang M."/>
            <person name="Chan C."/>
        </authorList>
    </citation>
    <scope>NUCLEOTIDE SEQUENCE</scope>
</reference>
<feature type="domain" description="TIR" evidence="2">
    <location>
        <begin position="125"/>
        <end position="212"/>
    </location>
</feature>
<evidence type="ECO:0000313" key="3">
    <source>
        <dbReference type="EMBL" id="CAE8587304.1"/>
    </source>
</evidence>
<evidence type="ECO:0000313" key="4">
    <source>
        <dbReference type="Proteomes" id="UP000654075"/>
    </source>
</evidence>
<feature type="transmembrane region" description="Helical" evidence="1">
    <location>
        <begin position="409"/>
        <end position="429"/>
    </location>
</feature>
<protein>
    <recommendedName>
        <fullName evidence="2">TIR domain-containing protein</fullName>
    </recommendedName>
</protein>
<proteinExistence type="predicted"/>
<feature type="transmembrane region" description="Helical" evidence="1">
    <location>
        <begin position="544"/>
        <end position="564"/>
    </location>
</feature>
<sequence>MLINDALRAHQDTLVMGRLGSMVEERLLRDKQLADLGIQEVNLCDREFGDLECNAILIAEDQADRTVEDVSVSGLDEVGTVALSEAGAVSSEVDTPTRVTSKVGTDAECSEVEDHGQHQHRHWDFFLSHKQSNAQDTVQNLMVILTARLPGVSFWLDVEQDPTEKGMRHGVKKSKDVLIYLTEGLIESKYCQMEMRWALEFKKNIILVIETDERHGKPSIEKLIALCPPDLKHIFADNVIIPWYRDPEFREISVEKIIRARSVKKAGPTELAESTTELKLIDRVMKFMTRKVSGDSADSDVFDWTFVYFTVLCGVALPGAGRKTKAWSLAVRIILLTCGCMCLSRIFTTEGPAFWDTGTIAQIVFAHPIIFLFLHVTLTILKSPLIADLLENRIDAPVEAKLLRFKTRIGTCLAALLTVSLSFWGWAAYLPAFFDTYYLESASQQRPATLLLFGLAHGLTWVLILPLFFGSLFASLLMMFVLQELSFMALLTSFNQLHPEITRSGITATVATNALLNINEMDLCNFQVSFLENWKIYKALQWRASIPFVVFWFLEFGLMSWSLWSLSQGFEAQPEDPRVDRLRENWFLRVRLSWFLGSSLWFGAGAWIVALTPFGVSYYAWRLEMQAKQILFTHPGLRHSFLGFLAGFDLNFRVLFLHATVRLLPLYVCILIVNTVGFDADAVRIWRAV</sequence>
<dbReference type="SUPFAM" id="SSF52200">
    <property type="entry name" value="Toll/Interleukin receptor TIR domain"/>
    <property type="match status" value="1"/>
</dbReference>
<accession>A0A813DKE0</accession>
<feature type="transmembrane region" description="Helical" evidence="1">
    <location>
        <begin position="600"/>
        <end position="621"/>
    </location>
</feature>
<dbReference type="Pfam" id="PF13676">
    <property type="entry name" value="TIR_2"/>
    <property type="match status" value="1"/>
</dbReference>
<dbReference type="Gene3D" id="3.40.50.10140">
    <property type="entry name" value="Toll/interleukin-1 receptor homology (TIR) domain"/>
    <property type="match status" value="1"/>
</dbReference>
<comment type="caution">
    <text evidence="3">The sequence shown here is derived from an EMBL/GenBank/DDBJ whole genome shotgun (WGS) entry which is preliminary data.</text>
</comment>
<keyword evidence="1" id="KW-1133">Transmembrane helix</keyword>
<keyword evidence="1" id="KW-0812">Transmembrane</keyword>
<feature type="transmembrane region" description="Helical" evidence="1">
    <location>
        <begin position="329"/>
        <end position="348"/>
    </location>
</feature>
<keyword evidence="4" id="KW-1185">Reference proteome</keyword>
<dbReference type="GO" id="GO:0007165">
    <property type="term" value="P:signal transduction"/>
    <property type="evidence" value="ECO:0007669"/>
    <property type="project" value="InterPro"/>
</dbReference>
<keyword evidence="1" id="KW-0472">Membrane</keyword>
<gene>
    <name evidence="3" type="ORF">PGLA1383_LOCUS6143</name>
</gene>
<feature type="transmembrane region" description="Helical" evidence="1">
    <location>
        <begin position="301"/>
        <end position="317"/>
    </location>
</feature>
<dbReference type="InterPro" id="IPR000157">
    <property type="entry name" value="TIR_dom"/>
</dbReference>
<dbReference type="AlphaFoldDB" id="A0A813DKE0"/>
<evidence type="ECO:0000256" key="1">
    <source>
        <dbReference type="SAM" id="Phobius"/>
    </source>
</evidence>
<organism evidence="3 4">
    <name type="scientific">Polarella glacialis</name>
    <name type="common">Dinoflagellate</name>
    <dbReference type="NCBI Taxonomy" id="89957"/>
    <lineage>
        <taxon>Eukaryota</taxon>
        <taxon>Sar</taxon>
        <taxon>Alveolata</taxon>
        <taxon>Dinophyceae</taxon>
        <taxon>Suessiales</taxon>
        <taxon>Suessiaceae</taxon>
        <taxon>Polarella</taxon>
    </lineage>
</organism>
<feature type="transmembrane region" description="Helical" evidence="1">
    <location>
        <begin position="665"/>
        <end position="686"/>
    </location>
</feature>
<dbReference type="EMBL" id="CAJNNV010002505">
    <property type="protein sequence ID" value="CAE8587304.1"/>
    <property type="molecule type" value="Genomic_DNA"/>
</dbReference>
<evidence type="ECO:0000259" key="2">
    <source>
        <dbReference type="Pfam" id="PF13676"/>
    </source>
</evidence>
<feature type="transmembrane region" description="Helical" evidence="1">
    <location>
        <begin position="360"/>
        <end position="381"/>
    </location>
</feature>
<name>A0A813DKE0_POLGL</name>